<keyword evidence="2 4" id="KW-0863">Zinc-finger</keyword>
<name>A0A0H2SA51_9AGAM</name>
<dbReference type="PROSITE" id="PS01360">
    <property type="entry name" value="ZF_MYND_1"/>
    <property type="match status" value="1"/>
</dbReference>
<dbReference type="GO" id="GO:0008270">
    <property type="term" value="F:zinc ion binding"/>
    <property type="evidence" value="ECO:0007669"/>
    <property type="project" value="UniProtKB-KW"/>
</dbReference>
<reference evidence="6 7" key="1">
    <citation type="submission" date="2015-04" db="EMBL/GenBank/DDBJ databases">
        <title>Complete genome sequence of Schizopora paradoxa KUC8140, a cosmopolitan wood degrader in East Asia.</title>
        <authorList>
            <consortium name="DOE Joint Genome Institute"/>
            <person name="Min B."/>
            <person name="Park H."/>
            <person name="Jang Y."/>
            <person name="Kim J.-J."/>
            <person name="Kim K.H."/>
            <person name="Pangilinan J."/>
            <person name="Lipzen A."/>
            <person name="Riley R."/>
            <person name="Grigoriev I.V."/>
            <person name="Spatafora J.W."/>
            <person name="Choi I.-G."/>
        </authorList>
    </citation>
    <scope>NUCLEOTIDE SEQUENCE [LARGE SCALE GENOMIC DNA]</scope>
    <source>
        <strain evidence="6 7">KUC8140</strain>
    </source>
</reference>
<evidence type="ECO:0000259" key="5">
    <source>
        <dbReference type="PROSITE" id="PS50865"/>
    </source>
</evidence>
<keyword evidence="3" id="KW-0862">Zinc</keyword>
<protein>
    <recommendedName>
        <fullName evidence="5">MYND-type domain-containing protein</fullName>
    </recommendedName>
</protein>
<sequence length="676" mass="75279">MGSNRKKSKATHRGSENVKGVLTKKVLTAARNGSISAITLVGRTLEESGEHYTVEAIDSLLCHFRENAPTFNRTEISFDAHKDPAYKKHTAALIGISALHAYKDAINTEELGNLLKTSWQNVFLWVEFLYASYSSKQPSAQGQNDEDSLPHLLMGSFLTFLRVDGELSPHFVTQTPGAMRMTTQLWIHEGLDPGNSAGPRGLDLIQDGTIAFYLALGPEPTIEVLNEIVEGLNEVVEGANIVGQGLSIPSIWQARFRSSFGAGGEPGQATYLLVDMLTRLTVVDFTHRLQDVFLSHGTLPLMINCLSTTGARLFSDGRTPTSITVNSVLPIILPGFRYISCMFHVTPDIQWILQAIDAGFLELFVRCSPMFPIFPVQVQEIILECFFTALSPTLIHLPVILALADAMKRLKVQKADDLIRGSTSEVKRAWRTVVETVAKRLKVALATPSQPFRRKYICDYCCKVDSASTFKLCAGCGRASYCSKECQVKGWKERKHREQCNALKQWEGITGKDILTESRSRAAISPSQVDIFVRDVARVDAHENLETLRNMAKSQLPGVHIEDVGVIVDYSETPPAFDVFPRPECIGARQDRERGVVREIVYDFPPASRERSGEKLWRADENVVQFEIYLRRGLKKFVLSVGVLRFWDGLGSLGLQLDVRSDELELIESMLNNCSI</sequence>
<feature type="domain" description="MYND-type" evidence="5">
    <location>
        <begin position="458"/>
        <end position="500"/>
    </location>
</feature>
<dbReference type="OrthoDB" id="2869484at2759"/>
<evidence type="ECO:0000313" key="7">
    <source>
        <dbReference type="Proteomes" id="UP000053477"/>
    </source>
</evidence>
<dbReference type="InParanoid" id="A0A0H2SA51"/>
<dbReference type="EMBL" id="KQ085954">
    <property type="protein sequence ID" value="KLO13751.1"/>
    <property type="molecule type" value="Genomic_DNA"/>
</dbReference>
<evidence type="ECO:0000256" key="3">
    <source>
        <dbReference type="ARBA" id="ARBA00022833"/>
    </source>
</evidence>
<proteinExistence type="predicted"/>
<keyword evidence="7" id="KW-1185">Reference proteome</keyword>
<dbReference type="PROSITE" id="PS50865">
    <property type="entry name" value="ZF_MYND_2"/>
    <property type="match status" value="1"/>
</dbReference>
<evidence type="ECO:0000256" key="1">
    <source>
        <dbReference type="ARBA" id="ARBA00022723"/>
    </source>
</evidence>
<dbReference type="STRING" id="27342.A0A0H2SA51"/>
<organism evidence="6 7">
    <name type="scientific">Schizopora paradoxa</name>
    <dbReference type="NCBI Taxonomy" id="27342"/>
    <lineage>
        <taxon>Eukaryota</taxon>
        <taxon>Fungi</taxon>
        <taxon>Dikarya</taxon>
        <taxon>Basidiomycota</taxon>
        <taxon>Agaricomycotina</taxon>
        <taxon>Agaricomycetes</taxon>
        <taxon>Hymenochaetales</taxon>
        <taxon>Schizoporaceae</taxon>
        <taxon>Schizopora</taxon>
    </lineage>
</organism>
<dbReference type="Pfam" id="PF01753">
    <property type="entry name" value="zf-MYND"/>
    <property type="match status" value="1"/>
</dbReference>
<gene>
    <name evidence="6" type="ORF">SCHPADRAFT_928299</name>
</gene>
<dbReference type="SUPFAM" id="SSF144232">
    <property type="entry name" value="HIT/MYND zinc finger-like"/>
    <property type="match status" value="1"/>
</dbReference>
<evidence type="ECO:0000256" key="4">
    <source>
        <dbReference type="PROSITE-ProRule" id="PRU00134"/>
    </source>
</evidence>
<dbReference type="Gene3D" id="6.10.140.2220">
    <property type="match status" value="1"/>
</dbReference>
<dbReference type="AlphaFoldDB" id="A0A0H2SA51"/>
<accession>A0A0H2SA51</accession>
<keyword evidence="1" id="KW-0479">Metal-binding</keyword>
<evidence type="ECO:0000256" key="2">
    <source>
        <dbReference type="ARBA" id="ARBA00022771"/>
    </source>
</evidence>
<dbReference type="Proteomes" id="UP000053477">
    <property type="component" value="Unassembled WGS sequence"/>
</dbReference>
<evidence type="ECO:0000313" key="6">
    <source>
        <dbReference type="EMBL" id="KLO13751.1"/>
    </source>
</evidence>
<dbReference type="InterPro" id="IPR002893">
    <property type="entry name" value="Znf_MYND"/>
</dbReference>